<dbReference type="OrthoDB" id="4360903at2759"/>
<dbReference type="GeneID" id="81374999"/>
<gene>
    <name evidence="1" type="ORF">N7509_011382</name>
</gene>
<dbReference type="PANTHER" id="PTHR37049:SF4">
    <property type="entry name" value="RHODANESE DOMAIN-CONTAINING PROTEIN"/>
    <property type="match status" value="1"/>
</dbReference>
<dbReference type="AlphaFoldDB" id="A0A9W9VT03"/>
<reference evidence="1" key="2">
    <citation type="journal article" date="2023" name="IMA Fungus">
        <title>Comparative genomic study of the Penicillium genus elucidates a diverse pangenome and 15 lateral gene transfer events.</title>
        <authorList>
            <person name="Petersen C."/>
            <person name="Sorensen T."/>
            <person name="Nielsen M.R."/>
            <person name="Sondergaard T.E."/>
            <person name="Sorensen J.L."/>
            <person name="Fitzpatrick D.A."/>
            <person name="Frisvad J.C."/>
            <person name="Nielsen K.L."/>
        </authorList>
    </citation>
    <scope>NUCLEOTIDE SEQUENCE</scope>
    <source>
        <strain evidence="1">IBT 29677</strain>
    </source>
</reference>
<comment type="caution">
    <text evidence="1">The sequence shown here is derived from an EMBL/GenBank/DDBJ whole genome shotgun (WGS) entry which is preliminary data.</text>
</comment>
<dbReference type="Proteomes" id="UP001147747">
    <property type="component" value="Unassembled WGS sequence"/>
</dbReference>
<evidence type="ECO:0000313" key="1">
    <source>
        <dbReference type="EMBL" id="KAJ5388841.1"/>
    </source>
</evidence>
<reference evidence="1" key="1">
    <citation type="submission" date="2022-12" db="EMBL/GenBank/DDBJ databases">
        <authorList>
            <person name="Petersen C."/>
        </authorList>
    </citation>
    <scope>NUCLEOTIDE SEQUENCE</scope>
    <source>
        <strain evidence="1">IBT 29677</strain>
    </source>
</reference>
<dbReference type="EMBL" id="JAPZBU010000009">
    <property type="protein sequence ID" value="KAJ5388841.1"/>
    <property type="molecule type" value="Genomic_DNA"/>
</dbReference>
<dbReference type="RefSeq" id="XP_056486639.1">
    <property type="nucleotide sequence ID" value="XM_056636019.1"/>
</dbReference>
<dbReference type="InterPro" id="IPR052766">
    <property type="entry name" value="S41A_metabolite_peptidase"/>
</dbReference>
<dbReference type="PANTHER" id="PTHR37049">
    <property type="entry name" value="PEPTIDASE S41 FAMILY PROTEIN"/>
    <property type="match status" value="1"/>
</dbReference>
<name>A0A9W9VT03_9EURO</name>
<evidence type="ECO:0000313" key="2">
    <source>
        <dbReference type="Proteomes" id="UP001147747"/>
    </source>
</evidence>
<proteinExistence type="predicted"/>
<keyword evidence="2" id="KW-1185">Reference proteome</keyword>
<protein>
    <submittedName>
        <fullName evidence="1">Peptidase S41 family protein</fullName>
    </submittedName>
</protein>
<sequence>MTKDIFQSGKSFVFGGRPHKGPMQALGGTKGQMVIGDGMMPLMYNIAIEVAENATKRGEPTLTEAQINQMKEIAPPSDEASPLSGLNTLSINFLSGYDADRPDMPVQLIYEPADYRLFYTPENLVDPATAWIAAARAHWGNGPSLNRSGSMYASHHRRAML</sequence>
<organism evidence="1 2">
    <name type="scientific">Penicillium cosmopolitanum</name>
    <dbReference type="NCBI Taxonomy" id="1131564"/>
    <lineage>
        <taxon>Eukaryota</taxon>
        <taxon>Fungi</taxon>
        <taxon>Dikarya</taxon>
        <taxon>Ascomycota</taxon>
        <taxon>Pezizomycotina</taxon>
        <taxon>Eurotiomycetes</taxon>
        <taxon>Eurotiomycetidae</taxon>
        <taxon>Eurotiales</taxon>
        <taxon>Aspergillaceae</taxon>
        <taxon>Penicillium</taxon>
    </lineage>
</organism>
<accession>A0A9W9VT03</accession>